<dbReference type="AlphaFoldDB" id="A0A4U1CAA5"/>
<feature type="transmembrane region" description="Helical" evidence="7">
    <location>
        <begin position="153"/>
        <end position="173"/>
    </location>
</feature>
<gene>
    <name evidence="8" type="ORF">FA045_05445</name>
</gene>
<protein>
    <submittedName>
        <fullName evidence="8">Sodium/solute symporter</fullName>
    </submittedName>
</protein>
<name>A0A4U1CAA5_9SPHI</name>
<dbReference type="NCBIfam" id="TIGR00813">
    <property type="entry name" value="sss"/>
    <property type="match status" value="1"/>
</dbReference>
<dbReference type="PANTHER" id="PTHR11819:SF195">
    <property type="entry name" value="SODIUM_GLUCOSE COTRANSPORTER 4"/>
    <property type="match status" value="1"/>
</dbReference>
<feature type="transmembrane region" description="Helical" evidence="7">
    <location>
        <begin position="447"/>
        <end position="465"/>
    </location>
</feature>
<evidence type="ECO:0000256" key="4">
    <source>
        <dbReference type="ARBA" id="ARBA00022989"/>
    </source>
</evidence>
<dbReference type="GO" id="GO:0005886">
    <property type="term" value="C:plasma membrane"/>
    <property type="evidence" value="ECO:0007669"/>
    <property type="project" value="TreeGrafter"/>
</dbReference>
<accession>A0A4U1CAA5</accession>
<feature type="transmembrane region" description="Helical" evidence="7">
    <location>
        <begin position="284"/>
        <end position="308"/>
    </location>
</feature>
<evidence type="ECO:0000256" key="1">
    <source>
        <dbReference type="ARBA" id="ARBA00004141"/>
    </source>
</evidence>
<organism evidence="8 9">
    <name type="scientific">Pedobacter cryotolerans</name>
    <dbReference type="NCBI Taxonomy" id="2571270"/>
    <lineage>
        <taxon>Bacteria</taxon>
        <taxon>Pseudomonadati</taxon>
        <taxon>Bacteroidota</taxon>
        <taxon>Sphingobacteriia</taxon>
        <taxon>Sphingobacteriales</taxon>
        <taxon>Sphingobacteriaceae</taxon>
        <taxon>Pedobacter</taxon>
    </lineage>
</organism>
<feature type="transmembrane region" description="Helical" evidence="7">
    <location>
        <begin position="422"/>
        <end position="440"/>
    </location>
</feature>
<feature type="transmembrane region" description="Helical" evidence="7">
    <location>
        <begin position="185"/>
        <end position="203"/>
    </location>
</feature>
<dbReference type="OrthoDB" id="9814523at2"/>
<evidence type="ECO:0000313" key="8">
    <source>
        <dbReference type="EMBL" id="TKC02721.1"/>
    </source>
</evidence>
<dbReference type="Proteomes" id="UP000310477">
    <property type="component" value="Unassembled WGS sequence"/>
</dbReference>
<keyword evidence="3 7" id="KW-0812">Transmembrane</keyword>
<comment type="similarity">
    <text evidence="2 6">Belongs to the sodium:solute symporter (SSF) (TC 2.A.21) family.</text>
</comment>
<keyword evidence="9" id="KW-1185">Reference proteome</keyword>
<sequence>MNSLAIKDYIVFLIYFVIVAAYGWWIYRKKKKSVSASHDYFLAEGSLTWWAIGTSLIASNISSEQFIAMSGNGFKMGLAIATYEWMAALTLIIVAVFFIPVYLKNKIYTMPQFLQQRYNETVAMIMAVFWLLLYVVVNLTSILYLGALAINGISGIDTTLCMYALAAFSIIIALGGMKVIGYTDVIQVIFLILGGLVTTYLALGRVAELNGQAGVIDGFNYMMSQSDDHFHMILKKDNPNFPSLPGLTVLFGGMWIVNLNYWGCNQYITQRALGADLKTARSGILFAAFLKLLMPVIVVLPGIAAYVIHMKGGLQTEMLQNGELNPDKAYPVLLNLLPAGLKGLSFAALTAAIVASLAGKVNSIATIFTLDIFKKKIDLGASEQKLVKVGKIVVVVAMAAAVVIAPFLGIDKKGGFEFIQEYTGFVSPGIFAMFILGFFWKKTSSNAAMFATVGGFALSVLFKFLPRLMDLEFLASSGFSSLVVQPDGTSLYEIPFLDRMGFVFVIAVIGMVIISLIDHKRGTKAKGLEIDSSMFKVSNSFALGSAVVIVILTGLYAYFW</sequence>
<dbReference type="InterPro" id="IPR038377">
    <property type="entry name" value="Na/Glc_symporter_sf"/>
</dbReference>
<dbReference type="EMBL" id="SWBO01000002">
    <property type="protein sequence ID" value="TKC02721.1"/>
    <property type="molecule type" value="Genomic_DNA"/>
</dbReference>
<evidence type="ECO:0000256" key="6">
    <source>
        <dbReference type="RuleBase" id="RU362091"/>
    </source>
</evidence>
<dbReference type="InterPro" id="IPR001734">
    <property type="entry name" value="Na/solute_symporter"/>
</dbReference>
<feature type="transmembrane region" description="Helical" evidence="7">
    <location>
        <begin position="124"/>
        <end position="147"/>
    </location>
</feature>
<dbReference type="GO" id="GO:0005412">
    <property type="term" value="F:D-glucose:sodium symporter activity"/>
    <property type="evidence" value="ECO:0007669"/>
    <property type="project" value="TreeGrafter"/>
</dbReference>
<feature type="transmembrane region" description="Helical" evidence="7">
    <location>
        <begin position="78"/>
        <end position="103"/>
    </location>
</feature>
<dbReference type="Pfam" id="PF00474">
    <property type="entry name" value="SSF"/>
    <property type="match status" value="1"/>
</dbReference>
<evidence type="ECO:0000313" key="9">
    <source>
        <dbReference type="Proteomes" id="UP000310477"/>
    </source>
</evidence>
<dbReference type="PANTHER" id="PTHR11819">
    <property type="entry name" value="SOLUTE CARRIER FAMILY 5"/>
    <property type="match status" value="1"/>
</dbReference>
<comment type="subcellular location">
    <subcellularLocation>
        <location evidence="1">Membrane</location>
        <topology evidence="1">Multi-pass membrane protein</topology>
    </subcellularLocation>
</comment>
<feature type="transmembrane region" description="Helical" evidence="7">
    <location>
        <begin position="39"/>
        <end position="58"/>
    </location>
</feature>
<proteinExistence type="inferred from homology"/>
<evidence type="ECO:0000256" key="3">
    <source>
        <dbReference type="ARBA" id="ARBA00022692"/>
    </source>
</evidence>
<keyword evidence="5 7" id="KW-0472">Membrane</keyword>
<feature type="transmembrane region" description="Helical" evidence="7">
    <location>
        <begin position="344"/>
        <end position="368"/>
    </location>
</feature>
<feature type="transmembrane region" description="Helical" evidence="7">
    <location>
        <begin position="500"/>
        <end position="517"/>
    </location>
</feature>
<dbReference type="PROSITE" id="PS50283">
    <property type="entry name" value="NA_SOLUT_SYMP_3"/>
    <property type="match status" value="1"/>
</dbReference>
<comment type="caution">
    <text evidence="8">The sequence shown here is derived from an EMBL/GenBank/DDBJ whole genome shotgun (WGS) entry which is preliminary data.</text>
</comment>
<evidence type="ECO:0000256" key="7">
    <source>
        <dbReference type="SAM" id="Phobius"/>
    </source>
</evidence>
<evidence type="ECO:0000256" key="2">
    <source>
        <dbReference type="ARBA" id="ARBA00006434"/>
    </source>
</evidence>
<evidence type="ECO:0000256" key="5">
    <source>
        <dbReference type="ARBA" id="ARBA00023136"/>
    </source>
</evidence>
<feature type="transmembrane region" description="Helical" evidence="7">
    <location>
        <begin position="537"/>
        <end position="559"/>
    </location>
</feature>
<dbReference type="Gene3D" id="1.20.1730.10">
    <property type="entry name" value="Sodium/glucose cotransporter"/>
    <property type="match status" value="1"/>
</dbReference>
<dbReference type="RefSeq" id="WP_136875266.1">
    <property type="nucleotide sequence ID" value="NZ_SWBO01000002.1"/>
</dbReference>
<reference evidence="8 9" key="1">
    <citation type="submission" date="2019-04" db="EMBL/GenBank/DDBJ databases">
        <title>Pedobacter sp. AR-2-6 sp. nov., isolated from Arctic soil.</title>
        <authorList>
            <person name="Dahal R.H."/>
            <person name="Kim D.-U."/>
        </authorList>
    </citation>
    <scope>NUCLEOTIDE SEQUENCE [LARGE SCALE GENOMIC DNA]</scope>
    <source>
        <strain evidence="8 9">AR-2-6</strain>
    </source>
</reference>
<feature type="transmembrane region" description="Helical" evidence="7">
    <location>
        <begin position="389"/>
        <end position="410"/>
    </location>
</feature>
<keyword evidence="4 7" id="KW-1133">Transmembrane helix</keyword>
<feature type="transmembrane region" description="Helical" evidence="7">
    <location>
        <begin position="244"/>
        <end position="263"/>
    </location>
</feature>
<feature type="transmembrane region" description="Helical" evidence="7">
    <location>
        <begin position="6"/>
        <end position="27"/>
    </location>
</feature>